<sequence>MAALAAAVVPLRLAAGLGLCSRLLSRRGSFLGSDVTPFMPPTSLAKNGSVRNGVVPRRPGRRVHTTALAAAAAGPGRETETGAGATSSGTAGPYKLPDLPYDYNALEPFIDTATMRAHHDGHHATYVSKLNEAIQDKGHLTGATLHQLQKAAIKSGAAVRNNAGGHYNHSLFWTYMAPRGMAAREPSGKLKDAIGETFGSFEKFQTLFNGACAGVFGSGWVWLGVAEDGRLSIETTANQDNPLMEGVVLSKNTASGDRVAHTGGRSSIIPFMGQDVWEHAYYLKYQNKKVEYFSAWWNVLNWDKICEYYEKYAAKGQYIPVEM</sequence>
<dbReference type="OrthoDB" id="239262at2759"/>
<feature type="signal peptide" evidence="6">
    <location>
        <begin position="1"/>
        <end position="16"/>
    </location>
</feature>
<accession>A0A388LH81</accession>
<evidence type="ECO:0000313" key="9">
    <source>
        <dbReference type="EMBL" id="GBG81605.1"/>
    </source>
</evidence>
<dbReference type="EMBL" id="BFEA01000380">
    <property type="protein sequence ID" value="GBG81605.1"/>
    <property type="molecule type" value="Genomic_DNA"/>
</dbReference>
<dbReference type="PROSITE" id="PS00088">
    <property type="entry name" value="SOD_MN"/>
    <property type="match status" value="1"/>
</dbReference>
<dbReference type="GO" id="GO:0005737">
    <property type="term" value="C:cytoplasm"/>
    <property type="evidence" value="ECO:0007669"/>
    <property type="project" value="TreeGrafter"/>
</dbReference>
<keyword evidence="4" id="KW-0560">Oxidoreductase</keyword>
<dbReference type="PANTHER" id="PTHR43595:SF2">
    <property type="entry name" value="SMALL RIBOSOMAL SUBUNIT PROTEIN MS42"/>
    <property type="match status" value="1"/>
</dbReference>
<dbReference type="Gene3D" id="3.55.40.20">
    <property type="entry name" value="Iron/manganese superoxide dismutase, C-terminal domain"/>
    <property type="match status" value="1"/>
</dbReference>
<dbReference type="Gene3D" id="1.10.287.990">
    <property type="entry name" value="Fe,Mn superoxide dismutase (SOD) domain"/>
    <property type="match status" value="1"/>
</dbReference>
<dbReference type="SUPFAM" id="SSF54719">
    <property type="entry name" value="Fe,Mn superoxide dismutase (SOD), C-terminal domain"/>
    <property type="match status" value="1"/>
</dbReference>
<evidence type="ECO:0000256" key="3">
    <source>
        <dbReference type="ARBA" id="ARBA00022723"/>
    </source>
</evidence>
<evidence type="ECO:0000256" key="4">
    <source>
        <dbReference type="ARBA" id="ARBA00023002"/>
    </source>
</evidence>
<protein>
    <recommendedName>
        <fullName evidence="2">superoxide dismutase</fullName>
        <ecNumber evidence="2">1.15.1.1</ecNumber>
    </recommendedName>
</protein>
<feature type="domain" description="Manganese/iron superoxide dismutase C-terminal" evidence="8">
    <location>
        <begin position="186"/>
        <end position="305"/>
    </location>
</feature>
<proteinExistence type="inferred from homology"/>
<dbReference type="PRINTS" id="PR01703">
    <property type="entry name" value="MNSODISMTASE"/>
</dbReference>
<dbReference type="InterPro" id="IPR019832">
    <property type="entry name" value="Mn/Fe_SOD_C"/>
</dbReference>
<comment type="similarity">
    <text evidence="1">Belongs to the iron/manganese superoxide dismutase family.</text>
</comment>
<evidence type="ECO:0000256" key="2">
    <source>
        <dbReference type="ARBA" id="ARBA00012682"/>
    </source>
</evidence>
<dbReference type="InterPro" id="IPR036324">
    <property type="entry name" value="Mn/Fe_SOD_N_sf"/>
</dbReference>
<dbReference type="STRING" id="69332.A0A388LH81"/>
<feature type="chain" id="PRO_5017396754" description="superoxide dismutase" evidence="6">
    <location>
        <begin position="17"/>
        <end position="323"/>
    </location>
</feature>
<dbReference type="Proteomes" id="UP000265515">
    <property type="component" value="Unassembled WGS sequence"/>
</dbReference>
<evidence type="ECO:0000256" key="6">
    <source>
        <dbReference type="SAM" id="SignalP"/>
    </source>
</evidence>
<name>A0A388LH81_CHABU</name>
<dbReference type="GO" id="GO:0046872">
    <property type="term" value="F:metal ion binding"/>
    <property type="evidence" value="ECO:0007669"/>
    <property type="project" value="UniProtKB-KW"/>
</dbReference>
<comment type="caution">
    <text evidence="9">The sequence shown here is derived from an EMBL/GenBank/DDBJ whole genome shotgun (WGS) entry which is preliminary data.</text>
</comment>
<gene>
    <name evidence="9" type="ORF">CBR_g32597</name>
</gene>
<dbReference type="Gramene" id="GBG81605">
    <property type="protein sequence ID" value="GBG81605"/>
    <property type="gene ID" value="CBR_g32597"/>
</dbReference>
<dbReference type="EC" id="1.15.1.1" evidence="2"/>
<dbReference type="InterPro" id="IPR019831">
    <property type="entry name" value="Mn/Fe_SOD_N"/>
</dbReference>
<keyword evidence="10" id="KW-1185">Reference proteome</keyword>
<feature type="domain" description="Manganese/iron superoxide dismutase N-terminal" evidence="7">
    <location>
        <begin position="94"/>
        <end position="177"/>
    </location>
</feature>
<dbReference type="InterPro" id="IPR019833">
    <property type="entry name" value="Mn/Fe_SOD_BS"/>
</dbReference>
<feature type="region of interest" description="Disordered" evidence="5">
    <location>
        <begin position="68"/>
        <end position="91"/>
    </location>
</feature>
<evidence type="ECO:0000256" key="1">
    <source>
        <dbReference type="ARBA" id="ARBA00008714"/>
    </source>
</evidence>
<keyword evidence="6" id="KW-0732">Signal</keyword>
<dbReference type="GO" id="GO:0004784">
    <property type="term" value="F:superoxide dismutase activity"/>
    <property type="evidence" value="ECO:0007669"/>
    <property type="project" value="UniProtKB-EC"/>
</dbReference>
<evidence type="ECO:0000313" key="10">
    <source>
        <dbReference type="Proteomes" id="UP000265515"/>
    </source>
</evidence>
<evidence type="ECO:0000256" key="5">
    <source>
        <dbReference type="SAM" id="MobiDB-lite"/>
    </source>
</evidence>
<keyword evidence="3" id="KW-0479">Metal-binding</keyword>
<dbReference type="Pfam" id="PF02777">
    <property type="entry name" value="Sod_Fe_C"/>
    <property type="match status" value="1"/>
</dbReference>
<dbReference type="Pfam" id="PF00081">
    <property type="entry name" value="Sod_Fe_N"/>
    <property type="match status" value="1"/>
</dbReference>
<dbReference type="PANTHER" id="PTHR43595">
    <property type="entry name" value="37S RIBOSOMAL PROTEIN S26, MITOCHONDRIAL"/>
    <property type="match status" value="1"/>
</dbReference>
<reference evidence="9 10" key="1">
    <citation type="journal article" date="2018" name="Cell">
        <title>The Chara Genome: Secondary Complexity and Implications for Plant Terrestrialization.</title>
        <authorList>
            <person name="Nishiyama T."/>
            <person name="Sakayama H."/>
            <person name="Vries J.D."/>
            <person name="Buschmann H."/>
            <person name="Saint-Marcoux D."/>
            <person name="Ullrich K.K."/>
            <person name="Haas F.B."/>
            <person name="Vanderstraeten L."/>
            <person name="Becker D."/>
            <person name="Lang D."/>
            <person name="Vosolsobe S."/>
            <person name="Rombauts S."/>
            <person name="Wilhelmsson P.K.I."/>
            <person name="Janitza P."/>
            <person name="Kern R."/>
            <person name="Heyl A."/>
            <person name="Rumpler F."/>
            <person name="Villalobos L.I.A.C."/>
            <person name="Clay J.M."/>
            <person name="Skokan R."/>
            <person name="Toyoda A."/>
            <person name="Suzuki Y."/>
            <person name="Kagoshima H."/>
            <person name="Schijlen E."/>
            <person name="Tajeshwar N."/>
            <person name="Catarino B."/>
            <person name="Hetherington A.J."/>
            <person name="Saltykova A."/>
            <person name="Bonnot C."/>
            <person name="Breuninger H."/>
            <person name="Symeonidi A."/>
            <person name="Radhakrishnan G.V."/>
            <person name="Van Nieuwerburgh F."/>
            <person name="Deforce D."/>
            <person name="Chang C."/>
            <person name="Karol K.G."/>
            <person name="Hedrich R."/>
            <person name="Ulvskov P."/>
            <person name="Glockner G."/>
            <person name="Delwiche C.F."/>
            <person name="Petrasek J."/>
            <person name="Van de Peer Y."/>
            <person name="Friml J."/>
            <person name="Beilby M."/>
            <person name="Dolan L."/>
            <person name="Kohara Y."/>
            <person name="Sugano S."/>
            <person name="Fujiyama A."/>
            <person name="Delaux P.-M."/>
            <person name="Quint M."/>
            <person name="TheiBen G."/>
            <person name="Hagemann M."/>
            <person name="Harholt J."/>
            <person name="Dunand C."/>
            <person name="Zachgo S."/>
            <person name="Langdale J."/>
            <person name="Maumus F."/>
            <person name="Straeten D.V.D."/>
            <person name="Gould S.B."/>
            <person name="Rensing S.A."/>
        </authorList>
    </citation>
    <scope>NUCLEOTIDE SEQUENCE [LARGE SCALE GENOMIC DNA]</scope>
    <source>
        <strain evidence="9 10">S276</strain>
    </source>
</reference>
<dbReference type="SUPFAM" id="SSF46609">
    <property type="entry name" value="Fe,Mn superoxide dismutase (SOD), N-terminal domain"/>
    <property type="match status" value="1"/>
</dbReference>
<dbReference type="InterPro" id="IPR036314">
    <property type="entry name" value="SOD_C_sf"/>
</dbReference>
<dbReference type="InterPro" id="IPR001189">
    <property type="entry name" value="Mn/Fe_SOD"/>
</dbReference>
<evidence type="ECO:0000259" key="7">
    <source>
        <dbReference type="Pfam" id="PF00081"/>
    </source>
</evidence>
<evidence type="ECO:0000259" key="8">
    <source>
        <dbReference type="Pfam" id="PF02777"/>
    </source>
</evidence>
<dbReference type="AlphaFoldDB" id="A0A388LH81"/>
<organism evidence="9 10">
    <name type="scientific">Chara braunii</name>
    <name type="common">Braun's stonewort</name>
    <dbReference type="NCBI Taxonomy" id="69332"/>
    <lineage>
        <taxon>Eukaryota</taxon>
        <taxon>Viridiplantae</taxon>
        <taxon>Streptophyta</taxon>
        <taxon>Charophyceae</taxon>
        <taxon>Charales</taxon>
        <taxon>Characeae</taxon>
        <taxon>Chara</taxon>
    </lineage>
</organism>